<dbReference type="AlphaFoldDB" id="W4M133"/>
<reference evidence="1 2" key="1">
    <citation type="journal article" date="2014" name="Nature">
        <title>An environmental bacterial taxon with a large and distinct metabolic repertoire.</title>
        <authorList>
            <person name="Wilson M.C."/>
            <person name="Mori T."/>
            <person name="Ruckert C."/>
            <person name="Uria A.R."/>
            <person name="Helf M.J."/>
            <person name="Takada K."/>
            <person name="Gernert C."/>
            <person name="Steffens U.A."/>
            <person name="Heycke N."/>
            <person name="Schmitt S."/>
            <person name="Rinke C."/>
            <person name="Helfrich E.J."/>
            <person name="Brachmann A.O."/>
            <person name="Gurgui C."/>
            <person name="Wakimoto T."/>
            <person name="Kracht M."/>
            <person name="Crusemann M."/>
            <person name="Hentschel U."/>
            <person name="Abe I."/>
            <person name="Matsunaga S."/>
            <person name="Kalinowski J."/>
            <person name="Takeyama H."/>
            <person name="Piel J."/>
        </authorList>
    </citation>
    <scope>NUCLEOTIDE SEQUENCE [LARGE SCALE GENOMIC DNA]</scope>
    <source>
        <strain evidence="2">TSY2</strain>
    </source>
</reference>
<dbReference type="Proteomes" id="UP000019140">
    <property type="component" value="Unassembled WGS sequence"/>
</dbReference>
<name>W4M133_9BACT</name>
<organism evidence="1 2">
    <name type="scientific">Candidatus Entotheonella gemina</name>
    <dbReference type="NCBI Taxonomy" id="1429439"/>
    <lineage>
        <taxon>Bacteria</taxon>
        <taxon>Pseudomonadati</taxon>
        <taxon>Nitrospinota/Tectimicrobiota group</taxon>
        <taxon>Candidatus Tectimicrobiota</taxon>
        <taxon>Candidatus Entotheonellia</taxon>
        <taxon>Candidatus Entotheonellales</taxon>
        <taxon>Candidatus Entotheonellaceae</taxon>
        <taxon>Candidatus Entotheonella</taxon>
    </lineage>
</organism>
<evidence type="ECO:0000313" key="2">
    <source>
        <dbReference type="Proteomes" id="UP000019140"/>
    </source>
</evidence>
<dbReference type="EMBL" id="AZHX01001378">
    <property type="protein sequence ID" value="ETX03828.1"/>
    <property type="molecule type" value="Genomic_DNA"/>
</dbReference>
<gene>
    <name evidence="1" type="ORF">ETSY2_32365</name>
</gene>
<accession>W4M133</accession>
<sequence>MIRNIVGLTAVMGLFAGPVFGEPFACKMVVRDGISYRANILAQPTEAVPAGASRTLHAAGYRAVVNLGAREDGNAYVEVGYDVEGSPALSYQFSPMGLSRYRHGSIDRQKKRHITVECSKSE</sequence>
<evidence type="ECO:0000313" key="1">
    <source>
        <dbReference type="EMBL" id="ETX03828.1"/>
    </source>
</evidence>
<proteinExistence type="predicted"/>
<keyword evidence="2" id="KW-1185">Reference proteome</keyword>
<dbReference type="HOGENOM" id="CLU_2022502_0_0_7"/>
<protein>
    <submittedName>
        <fullName evidence="1">Uncharacterized protein</fullName>
    </submittedName>
</protein>
<comment type="caution">
    <text evidence="1">The sequence shown here is derived from an EMBL/GenBank/DDBJ whole genome shotgun (WGS) entry which is preliminary data.</text>
</comment>